<dbReference type="AlphaFoldDB" id="A0A810QHG3"/>
<dbReference type="EMBL" id="AP023420">
    <property type="protein sequence ID" value="BCK85442.1"/>
    <property type="molecule type" value="Genomic_DNA"/>
</dbReference>
<dbReference type="InterPro" id="IPR014036">
    <property type="entry name" value="DeoR-like_C"/>
</dbReference>
<dbReference type="SUPFAM" id="SSF46785">
    <property type="entry name" value="Winged helix' DNA-binding domain"/>
    <property type="match status" value="1"/>
</dbReference>
<dbReference type="Pfam" id="PF00455">
    <property type="entry name" value="DeoRC"/>
    <property type="match status" value="1"/>
</dbReference>
<dbReference type="KEGG" id="pfaa:MM59RIKEN_27610"/>
<dbReference type="PANTHER" id="PTHR30363:SF44">
    <property type="entry name" value="AGA OPERON TRANSCRIPTIONAL REPRESSOR-RELATED"/>
    <property type="match status" value="1"/>
</dbReference>
<evidence type="ECO:0000259" key="3">
    <source>
        <dbReference type="PROSITE" id="PS51000"/>
    </source>
</evidence>
<dbReference type="Gene3D" id="3.40.50.1360">
    <property type="match status" value="1"/>
</dbReference>
<evidence type="ECO:0000313" key="5">
    <source>
        <dbReference type="Proteomes" id="UP000679848"/>
    </source>
</evidence>
<dbReference type="InterPro" id="IPR037171">
    <property type="entry name" value="NagB/RpiA_transferase-like"/>
</dbReference>
<dbReference type="SMART" id="SM01134">
    <property type="entry name" value="DeoRC"/>
    <property type="match status" value="1"/>
</dbReference>
<evidence type="ECO:0000256" key="1">
    <source>
        <dbReference type="ARBA" id="ARBA00023015"/>
    </source>
</evidence>
<dbReference type="InterPro" id="IPR050313">
    <property type="entry name" value="Carb_Metab_HTH_regulators"/>
</dbReference>
<dbReference type="InterPro" id="IPR036390">
    <property type="entry name" value="WH_DNA-bd_sf"/>
</dbReference>
<name>A0A810QHG3_9FIRM</name>
<dbReference type="PROSITE" id="PS51000">
    <property type="entry name" value="HTH_DEOR_2"/>
    <property type="match status" value="1"/>
</dbReference>
<evidence type="ECO:0000313" key="4">
    <source>
        <dbReference type="EMBL" id="BCK85442.1"/>
    </source>
</evidence>
<gene>
    <name evidence="4" type="ORF">MM59RIKEN_27610</name>
</gene>
<evidence type="ECO:0000256" key="2">
    <source>
        <dbReference type="ARBA" id="ARBA00023163"/>
    </source>
</evidence>
<proteinExistence type="predicted"/>
<protein>
    <submittedName>
        <fullName evidence="4">DeoR family transcriptional regulator</fullName>
    </submittedName>
</protein>
<reference evidence="4" key="1">
    <citation type="submission" date="2020-09" db="EMBL/GenBank/DDBJ databases">
        <title>New species isolated from human feces.</title>
        <authorList>
            <person name="Kitahara M."/>
            <person name="Shigeno Y."/>
            <person name="Shime M."/>
            <person name="Matsumoto Y."/>
            <person name="Nakamura S."/>
            <person name="Motooka D."/>
            <person name="Fukuoka S."/>
            <person name="Nishikawa H."/>
            <person name="Benno Y."/>
        </authorList>
    </citation>
    <scope>NUCLEOTIDE SEQUENCE</scope>
    <source>
        <strain evidence="4">MM59</strain>
    </source>
</reference>
<dbReference type="Pfam" id="PF08220">
    <property type="entry name" value="HTH_DeoR"/>
    <property type="match status" value="1"/>
</dbReference>
<feature type="domain" description="HTH deoR-type" evidence="3">
    <location>
        <begin position="1"/>
        <end position="57"/>
    </location>
</feature>
<dbReference type="Proteomes" id="UP000679848">
    <property type="component" value="Chromosome"/>
</dbReference>
<dbReference type="SUPFAM" id="SSF100950">
    <property type="entry name" value="NagB/RpiA/CoA transferase-like"/>
    <property type="match status" value="1"/>
</dbReference>
<dbReference type="InterPro" id="IPR001034">
    <property type="entry name" value="DeoR_HTH"/>
</dbReference>
<sequence length="250" mass="27456">MEKRRQEIVELVKRESEISFAELKQHFPEVSEVTLRKDLKYLDSTLQIIRIHGGAKSLPAAIGTVDNFYTRSTKHIEEKRVIAAKAVKLLRPNNSLFIAAGSTCAEMTKVLPDIPLQVFTDGLVTALELSKYSNIEATMIGGQINTDSVRSSGFKVFEELNKLHFDFSFLGTDAYRPDFGFVCCSAHAAALFQTLIERSDKTVVLMDSSKVDAIRAARSIPTNQVDIVVSDGGLSNATAKALSQAGVMLL</sequence>
<dbReference type="SMART" id="SM00420">
    <property type="entry name" value="HTH_DEOR"/>
    <property type="match status" value="1"/>
</dbReference>
<accession>A0A810QHG3</accession>
<keyword evidence="5" id="KW-1185">Reference proteome</keyword>
<keyword evidence="2" id="KW-0804">Transcription</keyword>
<dbReference type="RefSeq" id="WP_187030588.1">
    <property type="nucleotide sequence ID" value="NZ_AP023420.1"/>
</dbReference>
<keyword evidence="1" id="KW-0805">Transcription regulation</keyword>
<organism evidence="4 5">
    <name type="scientific">Pusillibacter faecalis</name>
    <dbReference type="NCBI Taxonomy" id="2714358"/>
    <lineage>
        <taxon>Bacteria</taxon>
        <taxon>Bacillati</taxon>
        <taxon>Bacillota</taxon>
        <taxon>Clostridia</taxon>
        <taxon>Eubacteriales</taxon>
        <taxon>Oscillospiraceae</taxon>
        <taxon>Pusillibacter</taxon>
    </lineage>
</organism>
<dbReference type="PANTHER" id="PTHR30363">
    <property type="entry name" value="HTH-TYPE TRANSCRIPTIONAL REGULATOR SRLR-RELATED"/>
    <property type="match status" value="1"/>
</dbReference>
<dbReference type="GO" id="GO:0003700">
    <property type="term" value="F:DNA-binding transcription factor activity"/>
    <property type="evidence" value="ECO:0007669"/>
    <property type="project" value="InterPro"/>
</dbReference>